<organism evidence="3 4">
    <name type="scientific">Streptomyces buecherae</name>
    <dbReference type="NCBI Taxonomy" id="2763006"/>
    <lineage>
        <taxon>Bacteria</taxon>
        <taxon>Bacillati</taxon>
        <taxon>Actinomycetota</taxon>
        <taxon>Actinomycetes</taxon>
        <taxon>Kitasatosporales</taxon>
        <taxon>Streptomycetaceae</taxon>
        <taxon>Streptomyces</taxon>
    </lineage>
</organism>
<keyword evidence="3" id="KW-0614">Plasmid</keyword>
<evidence type="ECO:0000256" key="1">
    <source>
        <dbReference type="SAM" id="MobiDB-lite"/>
    </source>
</evidence>
<geneLocation type="plasmid" evidence="3 4">
    <name>unnamed</name>
</geneLocation>
<feature type="transmembrane region" description="Helical" evidence="2">
    <location>
        <begin position="86"/>
        <end position="108"/>
    </location>
</feature>
<keyword evidence="2" id="KW-0812">Transmembrane</keyword>
<feature type="compositionally biased region" description="Basic residues" evidence="1">
    <location>
        <begin position="29"/>
        <end position="38"/>
    </location>
</feature>
<dbReference type="EMBL" id="CP054930">
    <property type="protein sequence ID" value="QKW55045.1"/>
    <property type="molecule type" value="Genomic_DNA"/>
</dbReference>
<feature type="region of interest" description="Disordered" evidence="1">
    <location>
        <begin position="1"/>
        <end position="52"/>
    </location>
</feature>
<accession>A0A7H8NKY9</accession>
<sequence length="111" mass="12223">MRRYASRCPVCRTTSPPTTTPAAAEKEAHHHRQALHAGHHPDGQTTEELDRRGRRYATMSPLIATHARMSDTFADMRHHGGMGRVLWSEALAWLTLTSSALAGLWALAAAL</sequence>
<evidence type="ECO:0000256" key="2">
    <source>
        <dbReference type="SAM" id="Phobius"/>
    </source>
</evidence>
<protein>
    <submittedName>
        <fullName evidence="3">Uncharacterized protein</fullName>
    </submittedName>
</protein>
<dbReference type="Proteomes" id="UP000509303">
    <property type="component" value="Plasmid unnamed"/>
</dbReference>
<gene>
    <name evidence="3" type="ORF">HUT08_36560</name>
</gene>
<keyword evidence="2" id="KW-1133">Transmembrane helix</keyword>
<dbReference type="AlphaFoldDB" id="A0A7H8NKY9"/>
<proteinExistence type="predicted"/>
<name>A0A7H8NKY9_9ACTN</name>
<feature type="compositionally biased region" description="Low complexity" evidence="1">
    <location>
        <begin position="13"/>
        <end position="23"/>
    </location>
</feature>
<evidence type="ECO:0000313" key="3">
    <source>
        <dbReference type="EMBL" id="QKW55045.1"/>
    </source>
</evidence>
<reference evidence="3 4" key="1">
    <citation type="submission" date="2020-06" db="EMBL/GenBank/DDBJ databases">
        <title>Genome mining for natural products.</title>
        <authorList>
            <person name="Zhang B."/>
            <person name="Shi J."/>
            <person name="Ge H."/>
        </authorList>
    </citation>
    <scope>NUCLEOTIDE SEQUENCE [LARGE SCALE GENOMIC DNA]</scope>
    <source>
        <strain evidence="3 4">NA00687</strain>
        <plasmid evidence="3 4">unnamed</plasmid>
    </source>
</reference>
<evidence type="ECO:0000313" key="4">
    <source>
        <dbReference type="Proteomes" id="UP000509303"/>
    </source>
</evidence>
<keyword evidence="2" id="KW-0472">Membrane</keyword>
<keyword evidence="4" id="KW-1185">Reference proteome</keyword>
<dbReference type="RefSeq" id="WP_176166675.1">
    <property type="nucleotide sequence ID" value="NZ_CP054930.1"/>
</dbReference>